<feature type="chain" id="PRO_5043341272" evidence="1">
    <location>
        <begin position="20"/>
        <end position="374"/>
    </location>
</feature>
<dbReference type="InterPro" id="IPR051045">
    <property type="entry name" value="TonB-dependent_transducer"/>
</dbReference>
<organism evidence="3 4">
    <name type="scientific">Segatella salivae</name>
    <dbReference type="NCBI Taxonomy" id="228604"/>
    <lineage>
        <taxon>Bacteria</taxon>
        <taxon>Pseudomonadati</taxon>
        <taxon>Bacteroidota</taxon>
        <taxon>Bacteroidia</taxon>
        <taxon>Bacteroidales</taxon>
        <taxon>Prevotellaceae</taxon>
        <taxon>Segatella</taxon>
    </lineage>
</organism>
<evidence type="ECO:0000313" key="4">
    <source>
        <dbReference type="Proteomes" id="UP001196873"/>
    </source>
</evidence>
<feature type="signal peptide" evidence="1">
    <location>
        <begin position="1"/>
        <end position="19"/>
    </location>
</feature>
<dbReference type="Pfam" id="PF03544">
    <property type="entry name" value="TonB_C"/>
    <property type="match status" value="1"/>
</dbReference>
<proteinExistence type="predicted"/>
<dbReference type="AlphaFoldDB" id="A0AAW4NSF6"/>
<dbReference type="GO" id="GO:0031992">
    <property type="term" value="F:energy transducer activity"/>
    <property type="evidence" value="ECO:0007669"/>
    <property type="project" value="TreeGrafter"/>
</dbReference>
<evidence type="ECO:0000313" key="3">
    <source>
        <dbReference type="EMBL" id="MBW4865427.1"/>
    </source>
</evidence>
<gene>
    <name evidence="3" type="ORF">KZY68_05240</name>
</gene>
<comment type="caution">
    <text evidence="3">The sequence shown here is derived from an EMBL/GenBank/DDBJ whole genome shotgun (WGS) entry which is preliminary data.</text>
</comment>
<sequence length="374" mass="42153">MKKIIFFMMLLLLSSSMKAQNAVSSTCIRYEKRHIVCTNDKGEMNIVDLDFEWPERLCYVAQPVLLQYINTLIGDSCTQLDEKIPAILSRYGKPLTTKLDTIPDDSKFCYATYSVHNVGFDEGRYISMRVEKNIQPGRNSSQSKEHQLELFVYDIPNQRILKGQELMKLNSILADPTASYYMSNALTDGLLSNYAISLDAQKLYGPVPVNDGTLLMEVGGDNQTTVQSMITTAQWANFLTSKMKKLFNSKPVIGTPIMTQEDDNEAEDSMKVYRQTDVPASFSLNGQSLSQYISSNLLLPPYIDKEVTSGRALVQLIIEKDGTVSHISIVKAVSPSLDRNIVAMLRQMPKWSPAMQNGKVVRSFYFIPVHIRLQ</sequence>
<dbReference type="GO" id="GO:0098797">
    <property type="term" value="C:plasma membrane protein complex"/>
    <property type="evidence" value="ECO:0007669"/>
    <property type="project" value="TreeGrafter"/>
</dbReference>
<keyword evidence="1" id="KW-0732">Signal</keyword>
<dbReference type="Proteomes" id="UP001196873">
    <property type="component" value="Unassembled WGS sequence"/>
</dbReference>
<reference evidence="3" key="1">
    <citation type="submission" date="2021-07" db="EMBL/GenBank/DDBJ databases">
        <title>Genomic diversity and antimicrobial resistance of Prevotella spp. isolated from chronic lung disease airways.</title>
        <authorList>
            <person name="Webb K.A."/>
            <person name="Olagoke O.S."/>
            <person name="Baird T."/>
            <person name="Neill J."/>
            <person name="Pham A."/>
            <person name="Wells T.J."/>
            <person name="Ramsay K.A."/>
            <person name="Bell S.C."/>
            <person name="Sarovich D.S."/>
            <person name="Price E.P."/>
        </authorList>
    </citation>
    <scope>NUCLEOTIDE SEQUENCE</scope>
    <source>
        <strain evidence="3">SCHI0047.S.3</strain>
    </source>
</reference>
<protein>
    <submittedName>
        <fullName evidence="3">Energy transducer TonB</fullName>
    </submittedName>
</protein>
<dbReference type="InterPro" id="IPR037682">
    <property type="entry name" value="TonB_C"/>
</dbReference>
<dbReference type="EMBL" id="JAHXRF010000006">
    <property type="protein sequence ID" value="MBW4865427.1"/>
    <property type="molecule type" value="Genomic_DNA"/>
</dbReference>
<dbReference type="PANTHER" id="PTHR33446:SF2">
    <property type="entry name" value="PROTEIN TONB"/>
    <property type="match status" value="1"/>
</dbReference>
<dbReference type="PANTHER" id="PTHR33446">
    <property type="entry name" value="PROTEIN TONB-RELATED"/>
    <property type="match status" value="1"/>
</dbReference>
<accession>A0AAW4NSF6</accession>
<feature type="domain" description="TonB C-terminal" evidence="2">
    <location>
        <begin position="305"/>
        <end position="369"/>
    </location>
</feature>
<dbReference type="GO" id="GO:0055085">
    <property type="term" value="P:transmembrane transport"/>
    <property type="evidence" value="ECO:0007669"/>
    <property type="project" value="InterPro"/>
</dbReference>
<name>A0AAW4NSF6_9BACT</name>
<dbReference type="RefSeq" id="WP_219427619.1">
    <property type="nucleotide sequence ID" value="NZ_JAHXRD010000007.1"/>
</dbReference>
<evidence type="ECO:0000259" key="2">
    <source>
        <dbReference type="Pfam" id="PF03544"/>
    </source>
</evidence>
<evidence type="ECO:0000256" key="1">
    <source>
        <dbReference type="SAM" id="SignalP"/>
    </source>
</evidence>